<evidence type="ECO:0000256" key="2">
    <source>
        <dbReference type="SAM" id="Phobius"/>
    </source>
</evidence>
<accession>A0A1H5LHC0</accession>
<protein>
    <submittedName>
        <fullName evidence="3">Uncharacterized protein</fullName>
    </submittedName>
</protein>
<feature type="compositionally biased region" description="Acidic residues" evidence="1">
    <location>
        <begin position="245"/>
        <end position="274"/>
    </location>
</feature>
<dbReference type="Proteomes" id="UP000199220">
    <property type="component" value="Unassembled WGS sequence"/>
</dbReference>
<keyword evidence="2" id="KW-1133">Transmembrane helix</keyword>
<proteinExistence type="predicted"/>
<reference evidence="4" key="1">
    <citation type="submission" date="2016-10" db="EMBL/GenBank/DDBJ databases">
        <authorList>
            <person name="Varghese N."/>
            <person name="Submissions S."/>
        </authorList>
    </citation>
    <scope>NUCLEOTIDE SEQUENCE [LARGE SCALE GENOMIC DNA]</scope>
    <source>
        <strain evidence="4">DSM 21368</strain>
    </source>
</reference>
<name>A0A1H5LHC0_9MICO</name>
<dbReference type="EMBL" id="FNTX01000002">
    <property type="protein sequence ID" value="SEE76463.1"/>
    <property type="molecule type" value="Genomic_DNA"/>
</dbReference>
<feature type="compositionally biased region" description="Basic and acidic residues" evidence="1">
    <location>
        <begin position="764"/>
        <end position="782"/>
    </location>
</feature>
<evidence type="ECO:0000256" key="1">
    <source>
        <dbReference type="SAM" id="MobiDB-lite"/>
    </source>
</evidence>
<keyword evidence="2" id="KW-0812">Transmembrane</keyword>
<dbReference type="RefSeq" id="WP_175477110.1">
    <property type="nucleotide sequence ID" value="NZ_FNTX01000002.1"/>
</dbReference>
<keyword evidence="4" id="KW-1185">Reference proteome</keyword>
<gene>
    <name evidence="3" type="ORF">SAMN04488554_2814</name>
</gene>
<feature type="region of interest" description="Disordered" evidence="1">
    <location>
        <begin position="243"/>
        <end position="340"/>
    </location>
</feature>
<feature type="region of interest" description="Disordered" evidence="1">
    <location>
        <begin position="752"/>
        <end position="815"/>
    </location>
</feature>
<dbReference type="InterPro" id="IPR046112">
    <property type="entry name" value="DUF6049"/>
</dbReference>
<feature type="compositionally biased region" description="Low complexity" evidence="1">
    <location>
        <begin position="275"/>
        <end position="313"/>
    </location>
</feature>
<dbReference type="STRING" id="648782.SAMN04488554_2814"/>
<evidence type="ECO:0000313" key="3">
    <source>
        <dbReference type="EMBL" id="SEE76463.1"/>
    </source>
</evidence>
<keyword evidence="2" id="KW-0472">Membrane</keyword>
<feature type="transmembrane region" description="Helical" evidence="2">
    <location>
        <begin position="725"/>
        <end position="743"/>
    </location>
</feature>
<feature type="compositionally biased region" description="Low complexity" evidence="1">
    <location>
        <begin position="752"/>
        <end position="763"/>
    </location>
</feature>
<dbReference type="Pfam" id="PF19516">
    <property type="entry name" value="DUF6049"/>
    <property type="match status" value="1"/>
</dbReference>
<evidence type="ECO:0000313" key="4">
    <source>
        <dbReference type="Proteomes" id="UP000199220"/>
    </source>
</evidence>
<organism evidence="3 4">
    <name type="scientific">Ruania alba</name>
    <dbReference type="NCBI Taxonomy" id="648782"/>
    <lineage>
        <taxon>Bacteria</taxon>
        <taxon>Bacillati</taxon>
        <taxon>Actinomycetota</taxon>
        <taxon>Actinomycetes</taxon>
        <taxon>Micrococcales</taxon>
        <taxon>Ruaniaceae</taxon>
        <taxon>Ruania</taxon>
    </lineage>
</organism>
<sequence length="815" mass="84679">MIRPTRRPRRGRSGLVSCLAVLLTVLGMVGGVVLPFSAAPAAGEVTDGEVTVDLTQITPAVTRPGDDIVIEGVLGNGTEQALASPRVQLVLQKHVPASRAALDSWFNGENSFNSAILTVEYLDDVPAGEEVPFTITLPADRSPFDGALWGPRGIEVRAVAEGTVAAERTALLWYPGEPQVSAPTELSVLVPFTPTAQEWSASVAEDRPVAEVAAERLGPVLEEMPDGVGWGIDAALLENLPAENGEQDDPADTAETTETEDEPATEATEDESTDAETGAPTTTEETTSPETGATGTAGSSEPSPDETTTSTDPAGETNEATPSDADPDVPDSTGDPTLTDQLLDGAAQRDVLALGYADADHAVLTGPSGAELLQAGRDRTAELLATNGITALQDVAWPASADLASVTALAQTNTRAVVLPADAMPTAVPLNYTPSGRSLISTEAGDVQAMLWDGPLSETFTAELSDLQIRQSVLAQTAVIAREQPANPRGLLATLSRDVGTDPHVMAALSESITALESAPWVELSNLRSLLGRADAGEARASLPAPSPTAHLDAATVARLAQAWQAADAFADVTDEPARFRDEIAPQVLTGVSSTLTNATATRNQVVDEAFAAVEHLSTRIGVEPASEVLLVSTSGEIPITLESTLSVGATVVVRLVPQDPYLRADETVTAHIPPGEATTVRLPVTAVANGNVDVSAEVLTPADGNVLVTADSFQVRVRADWENIGTIVVAALLVLGLAVGLIRTIRKGQRRFTPATPAARAAAAHEETPDGGRRPDRDAHPGEALPEQTDDSDRPPATDETDGDTPPSGPDGRT</sequence>
<dbReference type="AlphaFoldDB" id="A0A1H5LHC0"/>